<evidence type="ECO:0000313" key="1">
    <source>
        <dbReference type="EMBL" id="DAB41540.1"/>
    </source>
</evidence>
<dbReference type="Proteomes" id="UP001097704">
    <property type="component" value="Segment"/>
</dbReference>
<evidence type="ECO:0000313" key="2">
    <source>
        <dbReference type="Proteomes" id="UP001097704"/>
    </source>
</evidence>
<reference evidence="1 2" key="1">
    <citation type="journal article" date="2014" name="Nat. Commun.">
        <title>A highly abundant bacteriophage discovered in the unknown sequences of human faecal metagenomes.</title>
        <authorList>
            <person name="Dutilh B.E."/>
            <person name="Cassman N."/>
            <person name="McNair K."/>
            <person name="Sanchez S.E."/>
            <person name="Silva G.G."/>
            <person name="Boling L."/>
            <person name="Barr J.J."/>
            <person name="Speth D.R."/>
            <person name="Seguritan V."/>
            <person name="Aziz R.K."/>
            <person name="Felts B."/>
            <person name="Dinsdale E.A."/>
            <person name="Mokili J.L."/>
            <person name="Edwards R.A."/>
        </authorList>
    </citation>
    <scope>NUCLEOTIDE SEQUENCE [LARGE SCALE GENOMIC DNA]</scope>
</reference>
<dbReference type="EMBL" id="BK010471">
    <property type="protein sequence ID" value="DAB41540.1"/>
    <property type="molecule type" value="Genomic_DNA"/>
</dbReference>
<sequence length="310" mass="35271">MDEDKEVKVNDTAVAVSNSGIEKQHGVQHSVAPYQLNYMSEAEIASLEVFIKRVMRSDKCGIKSVEDGLAIAMRAKDLRLPFSTCIEHIHVVQGKTGVDVHIIKALLVKGSVSWEKVDNYRALYEYTDGFNAYDEDKLPFDCIKCLTPKEAQTKNAEDKDHEHIYVYPVKYYKDYNGNIYKEYQLNGKFEIATNTAEAKQIASTGKVPVYRIPAVPIDYITSYRFYRKIGERNMVATGEFTYKDAIVAGCFEKDTYKKYPKIMISHRAFVYGAREIANDLIMGCLSTEELKTMQGIDLSNEDIIDITEIQ</sequence>
<gene>
    <name evidence="1" type="primary">KP06_gp18</name>
</gene>
<dbReference type="RefSeq" id="YP_010509424.1">
    <property type="nucleotide sequence ID" value="NC_067194.1"/>
</dbReference>
<protein>
    <submittedName>
        <fullName evidence="1">RecT phage RecT recombinase</fullName>
    </submittedName>
</protein>
<proteinExistence type="predicted"/>
<dbReference type="KEGG" id="vg:75576089"/>
<keyword evidence="2" id="KW-1185">Reference proteome</keyword>
<dbReference type="GeneID" id="75576089"/>
<accession>A0A348JCP5</accession>
<name>A0A348JCP5_9CAUD</name>
<organism evidence="1 2">
    <name type="scientific">Carjivirus communis</name>
    <dbReference type="NCBI Taxonomy" id="2955582"/>
    <lineage>
        <taxon>Viruses</taxon>
        <taxon>Duplodnaviria</taxon>
        <taxon>Heunggongvirae</taxon>
        <taxon>Uroviricota</taxon>
        <taxon>Caudoviricetes</taxon>
        <taxon>Crassvirales</taxon>
        <taxon>Intestiviridae</taxon>
        <taxon>Crudevirinae</taxon>
        <taxon>Carjivirus</taxon>
    </lineage>
</organism>